<evidence type="ECO:0000313" key="7">
    <source>
        <dbReference type="EMBL" id="GAI96460.1"/>
    </source>
</evidence>
<dbReference type="GO" id="GO:0016853">
    <property type="term" value="F:isomerase activity"/>
    <property type="evidence" value="ECO:0007669"/>
    <property type="project" value="UniProtKB-KW"/>
</dbReference>
<dbReference type="PANTHER" id="PTHR48101">
    <property type="entry name" value="METHYLMALONYL-COA MUTASE, MITOCHONDRIAL-RELATED"/>
    <property type="match status" value="1"/>
</dbReference>
<dbReference type="PROSITE" id="PS51332">
    <property type="entry name" value="B12_BINDING"/>
    <property type="match status" value="1"/>
</dbReference>
<keyword evidence="2" id="KW-0846">Cobalamin</keyword>
<dbReference type="InterPro" id="IPR036724">
    <property type="entry name" value="Cobalamin-bd_sf"/>
</dbReference>
<reference evidence="7" key="1">
    <citation type="journal article" date="2014" name="Front. Microbiol.">
        <title>High frequency of phylogenetically diverse reductive dehalogenase-homologous genes in deep subseafloor sedimentary metagenomes.</title>
        <authorList>
            <person name="Kawai M."/>
            <person name="Futagami T."/>
            <person name="Toyoda A."/>
            <person name="Takaki Y."/>
            <person name="Nishi S."/>
            <person name="Hori S."/>
            <person name="Arai W."/>
            <person name="Tsubouchi T."/>
            <person name="Morono Y."/>
            <person name="Uchiyama I."/>
            <person name="Ito T."/>
            <person name="Fujiyama A."/>
            <person name="Inagaki F."/>
            <person name="Takami H."/>
        </authorList>
    </citation>
    <scope>NUCLEOTIDE SEQUENCE</scope>
    <source>
        <strain evidence="7">Expedition CK06-06</strain>
    </source>
</reference>
<proteinExistence type="predicted"/>
<feature type="domain" description="B12-binding" evidence="6">
    <location>
        <begin position="5"/>
        <end position="132"/>
    </location>
</feature>
<comment type="caution">
    <text evidence="7">The sequence shown here is derived from an EMBL/GenBank/DDBJ whole genome shotgun (WGS) entry which is preliminary data.</text>
</comment>
<dbReference type="InterPro" id="IPR006158">
    <property type="entry name" value="Cobalamin-bd"/>
</dbReference>
<comment type="cofactor">
    <cofactor evidence="1">
        <name>adenosylcob(III)alamin</name>
        <dbReference type="ChEBI" id="CHEBI:18408"/>
    </cofactor>
</comment>
<evidence type="ECO:0000256" key="2">
    <source>
        <dbReference type="ARBA" id="ARBA00022628"/>
    </source>
</evidence>
<dbReference type="EMBL" id="BARW01016899">
    <property type="protein sequence ID" value="GAI96460.1"/>
    <property type="molecule type" value="Genomic_DNA"/>
</dbReference>
<protein>
    <recommendedName>
        <fullName evidence="6">B12-binding domain-containing protein</fullName>
    </recommendedName>
</protein>
<gene>
    <name evidence="7" type="ORF">S12H4_29316</name>
</gene>
<dbReference type="PANTHER" id="PTHR48101:SF1">
    <property type="entry name" value="METHYLMALONYL-COA MUTASE, LARGE SUBUNIT"/>
    <property type="match status" value="1"/>
</dbReference>
<keyword evidence="5" id="KW-0170">Cobalt</keyword>
<dbReference type="Gene3D" id="3.40.50.280">
    <property type="entry name" value="Cobalamin-binding domain"/>
    <property type="match status" value="1"/>
</dbReference>
<evidence type="ECO:0000256" key="1">
    <source>
        <dbReference type="ARBA" id="ARBA00001922"/>
    </source>
</evidence>
<dbReference type="GO" id="GO:0046872">
    <property type="term" value="F:metal ion binding"/>
    <property type="evidence" value="ECO:0007669"/>
    <property type="project" value="UniProtKB-KW"/>
</dbReference>
<accession>X1U9E5</accession>
<keyword evidence="3" id="KW-0479">Metal-binding</keyword>
<evidence type="ECO:0000259" key="6">
    <source>
        <dbReference type="PROSITE" id="PS51332"/>
    </source>
</evidence>
<dbReference type="NCBIfam" id="TIGR00640">
    <property type="entry name" value="acid_CoA_mut_C"/>
    <property type="match status" value="1"/>
</dbReference>
<dbReference type="GO" id="GO:0031419">
    <property type="term" value="F:cobalamin binding"/>
    <property type="evidence" value="ECO:0007669"/>
    <property type="project" value="UniProtKB-KW"/>
</dbReference>
<organism evidence="7">
    <name type="scientific">marine sediment metagenome</name>
    <dbReference type="NCBI Taxonomy" id="412755"/>
    <lineage>
        <taxon>unclassified sequences</taxon>
        <taxon>metagenomes</taxon>
        <taxon>ecological metagenomes</taxon>
    </lineage>
</organism>
<dbReference type="AlphaFoldDB" id="X1U9E5"/>
<evidence type="ECO:0000256" key="3">
    <source>
        <dbReference type="ARBA" id="ARBA00022723"/>
    </source>
</evidence>
<evidence type="ECO:0000256" key="5">
    <source>
        <dbReference type="ARBA" id="ARBA00023285"/>
    </source>
</evidence>
<sequence length="132" mass="14294">MSGKKIRVLMSKPGIDGHWRGGIVVSRAIRDAGMELIFGGFQNVQQIVESAIQEDVDVIGLSIHSGAHFAYTQQIIGLLKERGVLDNIMILVGGVIPARDFPKLKEIGVANVYGPGSITSDIVEFIKSHVKK</sequence>
<keyword evidence="4" id="KW-0413">Isomerase</keyword>
<evidence type="ECO:0000256" key="4">
    <source>
        <dbReference type="ARBA" id="ARBA00023235"/>
    </source>
</evidence>
<name>X1U9E5_9ZZZZ</name>
<dbReference type="Pfam" id="PF02310">
    <property type="entry name" value="B12-binding"/>
    <property type="match status" value="1"/>
</dbReference>
<dbReference type="SUPFAM" id="SSF52242">
    <property type="entry name" value="Cobalamin (vitamin B12)-binding domain"/>
    <property type="match status" value="1"/>
</dbReference>
<dbReference type="InterPro" id="IPR006159">
    <property type="entry name" value="Acid_CoA_mut_C"/>
</dbReference>